<keyword evidence="3" id="KW-1185">Reference proteome</keyword>
<name>A0AAV9SBL7_9TELE</name>
<accession>A0AAV9SBL7</accession>
<dbReference type="Proteomes" id="UP001311232">
    <property type="component" value="Unassembled WGS sequence"/>
</dbReference>
<dbReference type="PANTHER" id="PTHR16106:SF3">
    <property type="entry name" value="CHROMOSOME 4 OPEN READING FRAME 19"/>
    <property type="match status" value="1"/>
</dbReference>
<dbReference type="EMBL" id="JAHHUM010000605">
    <property type="protein sequence ID" value="KAK5618681.1"/>
    <property type="molecule type" value="Genomic_DNA"/>
</dbReference>
<dbReference type="InterPro" id="IPR031528">
    <property type="entry name" value="C4orf19"/>
</dbReference>
<comment type="caution">
    <text evidence="2">The sequence shown here is derived from an EMBL/GenBank/DDBJ whole genome shotgun (WGS) entry which is preliminary data.</text>
</comment>
<feature type="region of interest" description="Disordered" evidence="1">
    <location>
        <begin position="57"/>
        <end position="93"/>
    </location>
</feature>
<reference evidence="2 3" key="1">
    <citation type="submission" date="2021-06" db="EMBL/GenBank/DDBJ databases">
        <authorList>
            <person name="Palmer J.M."/>
        </authorList>
    </citation>
    <scope>NUCLEOTIDE SEQUENCE [LARGE SCALE GENOMIC DNA]</scope>
    <source>
        <strain evidence="2 3">MEX-2019</strain>
        <tissue evidence="2">Muscle</tissue>
    </source>
</reference>
<dbReference type="PANTHER" id="PTHR16106">
    <property type="entry name" value="CHROMOSOME 4 OPEN READING FRAME 19"/>
    <property type="match status" value="1"/>
</dbReference>
<proteinExistence type="predicted"/>
<dbReference type="Pfam" id="PF15770">
    <property type="entry name" value="DUF4699"/>
    <property type="match status" value="1"/>
</dbReference>
<evidence type="ECO:0000313" key="2">
    <source>
        <dbReference type="EMBL" id="KAK5618681.1"/>
    </source>
</evidence>
<gene>
    <name evidence="2" type="ORF">CRENBAI_013988</name>
</gene>
<protein>
    <submittedName>
        <fullName evidence="2">Uncharacterized protein</fullName>
    </submittedName>
</protein>
<evidence type="ECO:0000313" key="3">
    <source>
        <dbReference type="Proteomes" id="UP001311232"/>
    </source>
</evidence>
<organism evidence="2 3">
    <name type="scientific">Crenichthys baileyi</name>
    <name type="common">White River springfish</name>
    <dbReference type="NCBI Taxonomy" id="28760"/>
    <lineage>
        <taxon>Eukaryota</taxon>
        <taxon>Metazoa</taxon>
        <taxon>Chordata</taxon>
        <taxon>Craniata</taxon>
        <taxon>Vertebrata</taxon>
        <taxon>Euteleostomi</taxon>
        <taxon>Actinopterygii</taxon>
        <taxon>Neopterygii</taxon>
        <taxon>Teleostei</taxon>
        <taxon>Neoteleostei</taxon>
        <taxon>Acanthomorphata</taxon>
        <taxon>Ovalentaria</taxon>
        <taxon>Atherinomorphae</taxon>
        <taxon>Cyprinodontiformes</taxon>
        <taxon>Goodeidae</taxon>
        <taxon>Crenichthys</taxon>
    </lineage>
</organism>
<dbReference type="AlphaFoldDB" id="A0AAV9SBL7"/>
<sequence length="299" mass="32591">MSVNERRERRGRTVKLPGVEVLKVDERYNTSGQMGCQCCRMVKSYIYDPSAPADVQKADSGSSLYQHHTGGDPNCYPQGGHNKQKQGFRNLGYSRSNDSTLKLEFDNNQVNQRLHSAPSLAKELHLQASAPPVDGGLYIIQPEAVGPRWMDIDPSQVPVYPNVLQYETHSSYSEQEHEVTTNGWDSSITICNIPGKSPSVEEIDEGVGGTPEHLWDTGDEGSVLSVDIHTSTTSLSSGGTRDELTLSKTPDIFTEESGISVTKSEEVRKDQTEVQSVTDSMVAEALAALEAATAGEDSD</sequence>
<evidence type="ECO:0000256" key="1">
    <source>
        <dbReference type="SAM" id="MobiDB-lite"/>
    </source>
</evidence>